<dbReference type="GeneID" id="36556950"/>
<proteinExistence type="predicted"/>
<sequence length="145" mass="16203">MSAATDSEQISDVLVLLGKYLDHKNFDFLDSVFTSDAVLVLPGHSSPIIKGLPAISAELKNMRWEGNFWDESAIHSIEITSATAASTLSRLGKPLMPRTLWFEDDFVKDKGGWRITERRILLHPGEVDSKDWYSTTLEPMKAPSP</sequence>
<organism evidence="2 3">
    <name type="scientific">Aspergillus steynii IBT 23096</name>
    <dbReference type="NCBI Taxonomy" id="1392250"/>
    <lineage>
        <taxon>Eukaryota</taxon>
        <taxon>Fungi</taxon>
        <taxon>Dikarya</taxon>
        <taxon>Ascomycota</taxon>
        <taxon>Pezizomycotina</taxon>
        <taxon>Eurotiomycetes</taxon>
        <taxon>Eurotiomycetidae</taxon>
        <taxon>Eurotiales</taxon>
        <taxon>Aspergillaceae</taxon>
        <taxon>Aspergillus</taxon>
        <taxon>Aspergillus subgen. Circumdati</taxon>
    </lineage>
</organism>
<gene>
    <name evidence="2" type="ORF">P170DRAFT_436912</name>
</gene>
<dbReference type="CDD" id="cd00531">
    <property type="entry name" value="NTF2_like"/>
    <property type="match status" value="1"/>
</dbReference>
<dbReference type="SUPFAM" id="SSF54427">
    <property type="entry name" value="NTF2-like"/>
    <property type="match status" value="1"/>
</dbReference>
<dbReference type="InterPro" id="IPR032710">
    <property type="entry name" value="NTF2-like_dom_sf"/>
</dbReference>
<dbReference type="Gene3D" id="3.10.450.50">
    <property type="match status" value="1"/>
</dbReference>
<keyword evidence="3" id="KW-1185">Reference proteome</keyword>
<comment type="caution">
    <text evidence="2">The sequence shown here is derived from an EMBL/GenBank/DDBJ whole genome shotgun (WGS) entry which is preliminary data.</text>
</comment>
<dbReference type="OrthoDB" id="10499516at2759"/>
<dbReference type="EMBL" id="MSFO01000004">
    <property type="protein sequence ID" value="PLB49310.1"/>
    <property type="molecule type" value="Genomic_DNA"/>
</dbReference>
<dbReference type="VEuPathDB" id="FungiDB:P170DRAFT_436912"/>
<dbReference type="Proteomes" id="UP000234275">
    <property type="component" value="Unassembled WGS sequence"/>
</dbReference>
<dbReference type="InterPro" id="IPR037401">
    <property type="entry name" value="SnoaL-like"/>
</dbReference>
<name>A0A2I2G8U2_9EURO</name>
<evidence type="ECO:0000259" key="1">
    <source>
        <dbReference type="Pfam" id="PF13577"/>
    </source>
</evidence>
<evidence type="ECO:0000313" key="2">
    <source>
        <dbReference type="EMBL" id="PLB49310.1"/>
    </source>
</evidence>
<dbReference type="Pfam" id="PF13577">
    <property type="entry name" value="SnoaL_4"/>
    <property type="match status" value="1"/>
</dbReference>
<accession>A0A2I2G8U2</accession>
<dbReference type="RefSeq" id="XP_024704612.1">
    <property type="nucleotide sequence ID" value="XM_024849251.1"/>
</dbReference>
<evidence type="ECO:0000313" key="3">
    <source>
        <dbReference type="Proteomes" id="UP000234275"/>
    </source>
</evidence>
<protein>
    <recommendedName>
        <fullName evidence="1">SnoaL-like domain-containing protein</fullName>
    </recommendedName>
</protein>
<feature type="domain" description="SnoaL-like" evidence="1">
    <location>
        <begin position="4"/>
        <end position="119"/>
    </location>
</feature>
<dbReference type="AlphaFoldDB" id="A0A2I2G8U2"/>
<reference evidence="2 3" key="1">
    <citation type="submission" date="2016-12" db="EMBL/GenBank/DDBJ databases">
        <title>The genomes of Aspergillus section Nigri reveals drivers in fungal speciation.</title>
        <authorList>
            <consortium name="DOE Joint Genome Institute"/>
            <person name="Vesth T.C."/>
            <person name="Nybo J."/>
            <person name="Theobald S."/>
            <person name="Brandl J."/>
            <person name="Frisvad J.C."/>
            <person name="Nielsen K.F."/>
            <person name="Lyhne E.K."/>
            <person name="Kogle M.E."/>
            <person name="Kuo A."/>
            <person name="Riley R."/>
            <person name="Clum A."/>
            <person name="Nolan M."/>
            <person name="Lipzen A."/>
            <person name="Salamov A."/>
            <person name="Henrissat B."/>
            <person name="Wiebenga A."/>
            <person name="De Vries R.P."/>
            <person name="Grigoriev I.V."/>
            <person name="Mortensen U.H."/>
            <person name="Andersen M.R."/>
            <person name="Baker S.E."/>
        </authorList>
    </citation>
    <scope>NUCLEOTIDE SEQUENCE [LARGE SCALE GENOMIC DNA]</scope>
    <source>
        <strain evidence="2 3">IBT 23096</strain>
    </source>
</reference>